<reference evidence="1 2" key="1">
    <citation type="submission" date="2021-06" db="EMBL/GenBank/DDBJ databases">
        <authorList>
            <person name="Kallberg Y."/>
            <person name="Tangrot J."/>
            <person name="Rosling A."/>
        </authorList>
    </citation>
    <scope>NUCLEOTIDE SEQUENCE [LARGE SCALE GENOMIC DNA]</scope>
    <source>
        <strain evidence="1 2">120-4 pot B 10/14</strain>
    </source>
</reference>
<organism evidence="1 2">
    <name type="scientific">Gigaspora margarita</name>
    <dbReference type="NCBI Taxonomy" id="4874"/>
    <lineage>
        <taxon>Eukaryota</taxon>
        <taxon>Fungi</taxon>
        <taxon>Fungi incertae sedis</taxon>
        <taxon>Mucoromycota</taxon>
        <taxon>Glomeromycotina</taxon>
        <taxon>Glomeromycetes</taxon>
        <taxon>Diversisporales</taxon>
        <taxon>Gigasporaceae</taxon>
        <taxon>Gigaspora</taxon>
    </lineage>
</organism>
<evidence type="ECO:0000313" key="1">
    <source>
        <dbReference type="EMBL" id="CAG8466955.1"/>
    </source>
</evidence>
<dbReference type="Proteomes" id="UP000789901">
    <property type="component" value="Unassembled WGS sequence"/>
</dbReference>
<evidence type="ECO:0000313" key="2">
    <source>
        <dbReference type="Proteomes" id="UP000789901"/>
    </source>
</evidence>
<sequence>MENTQIQQVQLSTLNTIRRFVTEWNQDPVSQTSSLMIIGNQVFITSRDNNIVPLQLPIEEPPILFEDNDMPLQLSTKESLVPFGDIPLPKDFETFTPVTENPEQIDNSIDPKKNRVDQIRNDLLVRSNNTPFQRCNKKNYQH</sequence>
<dbReference type="EMBL" id="CAJVQB010000102">
    <property type="protein sequence ID" value="CAG8466955.1"/>
    <property type="molecule type" value="Genomic_DNA"/>
</dbReference>
<gene>
    <name evidence="1" type="ORF">GMARGA_LOCUS586</name>
</gene>
<keyword evidence="2" id="KW-1185">Reference proteome</keyword>
<accession>A0ABM8VWX4</accession>
<name>A0ABM8VWX4_GIGMA</name>
<proteinExistence type="predicted"/>
<comment type="caution">
    <text evidence="1">The sequence shown here is derived from an EMBL/GenBank/DDBJ whole genome shotgun (WGS) entry which is preliminary data.</text>
</comment>
<protein>
    <submittedName>
        <fullName evidence="1">11628_t:CDS:1</fullName>
    </submittedName>
</protein>